<dbReference type="EMBL" id="RAWE01000019">
    <property type="protein sequence ID" value="RKH05391.1"/>
    <property type="molecule type" value="Genomic_DNA"/>
</dbReference>
<feature type="transmembrane region" description="Helical" evidence="1">
    <location>
        <begin position="78"/>
        <end position="105"/>
    </location>
</feature>
<dbReference type="AlphaFoldDB" id="A0A3A8KMB0"/>
<dbReference type="OrthoDB" id="5524068at2"/>
<protein>
    <submittedName>
        <fullName evidence="2">Uncharacterized protein</fullName>
    </submittedName>
</protein>
<organism evidence="2 3">
    <name type="scientific">Corallococcus carmarthensis</name>
    <dbReference type="NCBI Taxonomy" id="2316728"/>
    <lineage>
        <taxon>Bacteria</taxon>
        <taxon>Pseudomonadati</taxon>
        <taxon>Myxococcota</taxon>
        <taxon>Myxococcia</taxon>
        <taxon>Myxococcales</taxon>
        <taxon>Cystobacterineae</taxon>
        <taxon>Myxococcaceae</taxon>
        <taxon>Corallococcus</taxon>
    </lineage>
</organism>
<evidence type="ECO:0000313" key="3">
    <source>
        <dbReference type="Proteomes" id="UP000268313"/>
    </source>
</evidence>
<accession>A0A3A8KMB0</accession>
<keyword evidence="3" id="KW-1185">Reference proteome</keyword>
<keyword evidence="1" id="KW-0472">Membrane</keyword>
<evidence type="ECO:0000256" key="1">
    <source>
        <dbReference type="SAM" id="Phobius"/>
    </source>
</evidence>
<keyword evidence="1" id="KW-1133">Transmembrane helix</keyword>
<sequence>MHRLNARHWGLVAIVAAAPFVLAFVLGASAPQLLEPVLGTPVGGLSWGLATVLGLVGGALFARILAALQRPRIQASPVLRLLGTVGGASAVVTLCIVPAVALMLIGPGWVLTQHLEVPAAPTVRSLKASAVDLLGQARRAYPHRLPLSLLLPGPH</sequence>
<proteinExistence type="predicted"/>
<gene>
    <name evidence="2" type="ORF">D7X32_08280</name>
</gene>
<comment type="caution">
    <text evidence="2">The sequence shown here is derived from an EMBL/GenBank/DDBJ whole genome shotgun (WGS) entry which is preliminary data.</text>
</comment>
<name>A0A3A8KMB0_9BACT</name>
<reference evidence="3" key="1">
    <citation type="submission" date="2018-09" db="EMBL/GenBank/DDBJ databases">
        <authorList>
            <person name="Livingstone P.G."/>
            <person name="Whitworth D.E."/>
        </authorList>
    </citation>
    <scope>NUCLEOTIDE SEQUENCE [LARGE SCALE GENOMIC DNA]</scope>
    <source>
        <strain evidence="3">CA043D</strain>
    </source>
</reference>
<dbReference type="RefSeq" id="WP_120601966.1">
    <property type="nucleotide sequence ID" value="NZ_JABFJX010000360.1"/>
</dbReference>
<dbReference type="Proteomes" id="UP000268313">
    <property type="component" value="Unassembled WGS sequence"/>
</dbReference>
<feature type="transmembrane region" description="Helical" evidence="1">
    <location>
        <begin position="43"/>
        <end position="66"/>
    </location>
</feature>
<evidence type="ECO:0000313" key="2">
    <source>
        <dbReference type="EMBL" id="RKH05391.1"/>
    </source>
</evidence>
<keyword evidence="1" id="KW-0812">Transmembrane</keyword>